<protein>
    <submittedName>
        <fullName evidence="3">Uncharacterized protein</fullName>
    </submittedName>
</protein>
<sequence>MQFRVFLLFLLTSLVAASPLWERSPKKGKGKTTTKANTTKADKTTTIKTTSAAPTTTSKAVETTSSSSKVVTSSSSSSSSKISSSTVVSITSSSSSASSSKPSSSSSSSSSASSSKSSSASSSSSTVSSSSAISSSSASSSASSAVVTGSASSSATKSGSSSSSGITSAASSSNTASSSGSITSSSSISGSSSSLSSSGSRNSTISATSSGVSSSASASASSTKFICGVGCGKNGCALKPSGTAKTSSKPKSTKRAELERRTLKDVSTSQADKYVIDTITDFGSTKGLDYTFNNDFAVSRHGSFANKPFPDFVTGLEGCTGVAVVSEKGYWISHFMEIAYQPEEKAKYENLQKAVKNGNTKYTRPETLNDLFGEGTNPQIYVMRPRDGHTNELLYATQTQFLMGEIQQGILKGLTPKTHEYKKPKDENELNTSFESTARGKMLIEYDNNQKVGDQTASPQQAIARVFMENKIYKQEWAAKENQLEGAKDADKPVEAPAHKPTCLTDAANTLTEADVTAAFDSVFKKALDISSPISQTGKSGEVSVQFNIKKSADQTGCTASAGKAIMRTQAKRIMLEVSRQCPKAGSSTEFMGVKPDVHSTPLGCLDVEIFRV</sequence>
<dbReference type="Proteomes" id="UP001152607">
    <property type="component" value="Unassembled WGS sequence"/>
</dbReference>
<feature type="compositionally biased region" description="Basic and acidic residues" evidence="1">
    <location>
        <begin position="254"/>
        <end position="264"/>
    </location>
</feature>
<evidence type="ECO:0000313" key="3">
    <source>
        <dbReference type="EMBL" id="CAI6336628.1"/>
    </source>
</evidence>
<proteinExistence type="predicted"/>
<feature type="signal peptide" evidence="2">
    <location>
        <begin position="1"/>
        <end position="17"/>
    </location>
</feature>
<comment type="caution">
    <text evidence="3">The sequence shown here is derived from an EMBL/GenBank/DDBJ whole genome shotgun (WGS) entry which is preliminary data.</text>
</comment>
<evidence type="ECO:0000256" key="1">
    <source>
        <dbReference type="SAM" id="MobiDB-lite"/>
    </source>
</evidence>
<dbReference type="PANTHER" id="PTHR35606">
    <property type="entry name" value="CELLULOSE-BINDING FAMILY II PROTEIN"/>
    <property type="match status" value="1"/>
</dbReference>
<feature type="compositionally biased region" description="Low complexity" evidence="1">
    <location>
        <begin position="46"/>
        <end position="216"/>
    </location>
</feature>
<organism evidence="3 4">
    <name type="scientific">Periconia digitata</name>
    <dbReference type="NCBI Taxonomy" id="1303443"/>
    <lineage>
        <taxon>Eukaryota</taxon>
        <taxon>Fungi</taxon>
        <taxon>Dikarya</taxon>
        <taxon>Ascomycota</taxon>
        <taxon>Pezizomycotina</taxon>
        <taxon>Dothideomycetes</taxon>
        <taxon>Pleosporomycetidae</taxon>
        <taxon>Pleosporales</taxon>
        <taxon>Massarineae</taxon>
        <taxon>Periconiaceae</taxon>
        <taxon>Periconia</taxon>
    </lineage>
</organism>
<gene>
    <name evidence="3" type="ORF">PDIGIT_LOCUS9732</name>
</gene>
<feature type="region of interest" description="Disordered" evidence="1">
    <location>
        <begin position="241"/>
        <end position="264"/>
    </location>
</feature>
<accession>A0A9W4ULV4</accession>
<feature type="compositionally biased region" description="Low complexity" evidence="1">
    <location>
        <begin position="241"/>
        <end position="250"/>
    </location>
</feature>
<dbReference type="EMBL" id="CAOQHR010000006">
    <property type="protein sequence ID" value="CAI6336628.1"/>
    <property type="molecule type" value="Genomic_DNA"/>
</dbReference>
<keyword evidence="4" id="KW-1185">Reference proteome</keyword>
<dbReference type="OrthoDB" id="3791985at2759"/>
<name>A0A9W4ULV4_9PLEO</name>
<keyword evidence="2" id="KW-0732">Signal</keyword>
<dbReference type="PANTHER" id="PTHR35606:SF4">
    <property type="entry name" value="CELLULOSE-BINDING FAMILY II PROTEIN"/>
    <property type="match status" value="1"/>
</dbReference>
<evidence type="ECO:0000313" key="4">
    <source>
        <dbReference type="Proteomes" id="UP001152607"/>
    </source>
</evidence>
<dbReference type="AlphaFoldDB" id="A0A9W4ULV4"/>
<feature type="chain" id="PRO_5040999479" evidence="2">
    <location>
        <begin position="18"/>
        <end position="613"/>
    </location>
</feature>
<evidence type="ECO:0000256" key="2">
    <source>
        <dbReference type="SAM" id="SignalP"/>
    </source>
</evidence>
<feature type="region of interest" description="Disordered" evidence="1">
    <location>
        <begin position="23"/>
        <end position="216"/>
    </location>
</feature>
<reference evidence="3" key="1">
    <citation type="submission" date="2023-01" db="EMBL/GenBank/DDBJ databases">
        <authorList>
            <person name="Van Ghelder C."/>
            <person name="Rancurel C."/>
        </authorList>
    </citation>
    <scope>NUCLEOTIDE SEQUENCE</scope>
    <source>
        <strain evidence="3">CNCM I-4278</strain>
    </source>
</reference>